<keyword evidence="3" id="KW-1185">Reference proteome</keyword>
<feature type="transmembrane region" description="Helical" evidence="1">
    <location>
        <begin position="60"/>
        <end position="77"/>
    </location>
</feature>
<dbReference type="EMBL" id="JBHMBK010000024">
    <property type="protein sequence ID" value="MFB9688131.1"/>
    <property type="molecule type" value="Genomic_DNA"/>
</dbReference>
<evidence type="ECO:0000313" key="2">
    <source>
        <dbReference type="EMBL" id="MFB9688131.1"/>
    </source>
</evidence>
<protein>
    <recommendedName>
        <fullName evidence="4">DUF3040 domain-containing protein</fullName>
    </recommendedName>
</protein>
<evidence type="ECO:0000313" key="3">
    <source>
        <dbReference type="Proteomes" id="UP001589535"/>
    </source>
</evidence>
<reference evidence="2 3" key="1">
    <citation type="submission" date="2024-09" db="EMBL/GenBank/DDBJ databases">
        <authorList>
            <person name="Sun Q."/>
            <person name="Mori K."/>
        </authorList>
    </citation>
    <scope>NUCLEOTIDE SEQUENCE [LARGE SCALE GENOMIC DNA]</scope>
    <source>
        <strain evidence="2 3">JCM 13852</strain>
    </source>
</reference>
<name>A0ABV5U9T8_9PSEU</name>
<comment type="caution">
    <text evidence="2">The sequence shown here is derived from an EMBL/GenBank/DDBJ whole genome shotgun (WGS) entry which is preliminary data.</text>
</comment>
<keyword evidence="1" id="KW-0812">Transmembrane</keyword>
<dbReference type="RefSeq" id="WP_378199624.1">
    <property type="nucleotide sequence ID" value="NZ_JBHMBK010000024.1"/>
</dbReference>
<dbReference type="Proteomes" id="UP001589535">
    <property type="component" value="Unassembled WGS sequence"/>
</dbReference>
<keyword evidence="1" id="KW-0472">Membrane</keyword>
<sequence>MSELDARLRDRIDDQVAEALDAYLAELAEARPRRPRRAWPVVVTVTLGVVTTALDPRVAWAAWLAIAVTNVAWLLVCRGRS</sequence>
<evidence type="ECO:0000256" key="1">
    <source>
        <dbReference type="SAM" id="Phobius"/>
    </source>
</evidence>
<feature type="transmembrane region" description="Helical" evidence="1">
    <location>
        <begin position="38"/>
        <end position="54"/>
    </location>
</feature>
<accession>A0ABV5U9T8</accession>
<organism evidence="2 3">
    <name type="scientific">Amycolatopsis plumensis</name>
    <dbReference type="NCBI Taxonomy" id="236508"/>
    <lineage>
        <taxon>Bacteria</taxon>
        <taxon>Bacillati</taxon>
        <taxon>Actinomycetota</taxon>
        <taxon>Actinomycetes</taxon>
        <taxon>Pseudonocardiales</taxon>
        <taxon>Pseudonocardiaceae</taxon>
        <taxon>Amycolatopsis</taxon>
    </lineage>
</organism>
<gene>
    <name evidence="2" type="ORF">ACFFTO_28460</name>
</gene>
<proteinExistence type="predicted"/>
<evidence type="ECO:0008006" key="4">
    <source>
        <dbReference type="Google" id="ProtNLM"/>
    </source>
</evidence>
<keyword evidence="1" id="KW-1133">Transmembrane helix</keyword>